<dbReference type="AlphaFoldDB" id="A0AAV9RUV9"/>
<protein>
    <submittedName>
        <fullName evidence="1">Uncharacterized protein</fullName>
    </submittedName>
</protein>
<accession>A0AAV9RUV9</accession>
<evidence type="ECO:0000313" key="2">
    <source>
        <dbReference type="Proteomes" id="UP001311232"/>
    </source>
</evidence>
<evidence type="ECO:0000313" key="1">
    <source>
        <dbReference type="EMBL" id="KAK5612712.1"/>
    </source>
</evidence>
<dbReference type="Proteomes" id="UP001311232">
    <property type="component" value="Unassembled WGS sequence"/>
</dbReference>
<dbReference type="EMBL" id="JAHHUM010001325">
    <property type="protein sequence ID" value="KAK5612712.1"/>
    <property type="molecule type" value="Genomic_DNA"/>
</dbReference>
<keyword evidence="2" id="KW-1185">Reference proteome</keyword>
<name>A0AAV9RUV9_9TELE</name>
<proteinExistence type="predicted"/>
<gene>
    <name evidence="1" type="ORF">CRENBAI_008355</name>
</gene>
<organism evidence="1 2">
    <name type="scientific">Crenichthys baileyi</name>
    <name type="common">White River springfish</name>
    <dbReference type="NCBI Taxonomy" id="28760"/>
    <lineage>
        <taxon>Eukaryota</taxon>
        <taxon>Metazoa</taxon>
        <taxon>Chordata</taxon>
        <taxon>Craniata</taxon>
        <taxon>Vertebrata</taxon>
        <taxon>Euteleostomi</taxon>
        <taxon>Actinopterygii</taxon>
        <taxon>Neopterygii</taxon>
        <taxon>Teleostei</taxon>
        <taxon>Neoteleostei</taxon>
        <taxon>Acanthomorphata</taxon>
        <taxon>Ovalentaria</taxon>
        <taxon>Atherinomorphae</taxon>
        <taxon>Cyprinodontiformes</taxon>
        <taxon>Goodeidae</taxon>
        <taxon>Crenichthys</taxon>
    </lineage>
</organism>
<sequence>MTADRPPRCSVCLETAFLFDRVFKTTTPDSVTALAANSRYRRGKCRQSCMGSEEENYSGHLFEQCRRRGDDWVESGWVESKAGNQWKEG</sequence>
<reference evidence="1 2" key="1">
    <citation type="submission" date="2021-06" db="EMBL/GenBank/DDBJ databases">
        <authorList>
            <person name="Palmer J.M."/>
        </authorList>
    </citation>
    <scope>NUCLEOTIDE SEQUENCE [LARGE SCALE GENOMIC DNA]</scope>
    <source>
        <strain evidence="1 2">MEX-2019</strain>
        <tissue evidence="1">Muscle</tissue>
    </source>
</reference>
<comment type="caution">
    <text evidence="1">The sequence shown here is derived from an EMBL/GenBank/DDBJ whole genome shotgun (WGS) entry which is preliminary data.</text>
</comment>